<evidence type="ECO:0000313" key="1">
    <source>
        <dbReference type="EMBL" id="KAF8909758.1"/>
    </source>
</evidence>
<accession>A0A9P5TSP0</accession>
<keyword evidence="2" id="KW-1185">Reference proteome</keyword>
<evidence type="ECO:0000313" key="2">
    <source>
        <dbReference type="Proteomes" id="UP000724874"/>
    </source>
</evidence>
<sequence length="304" mass="34742">MPMKDTSEDFSFRSFIGDPFSESIGRLHFAVGGSEKELQSVLGVISRAKYLQSVHLELGYSCSQRRVARAFNTCMAKPHLSLTVQGRIPDLRRGPFKYTLTLYDWNRILPSIAMPALKSIENLDFTHNDVIGVVKFNFPPKRKLLPRLTCLTAHSDYIIPFMQHKKAGYFRDLQNISINGPKYDLDVLFDLLSEGGFKGLSITLDELSSVTLVEWILSGNLKRGRKQPHGLLGVASLAMHVHRDFGAYLAEWSRKELLNWQIENVPVMAESKQRGSQSEMYLQMSEHLVRSVCPHMKEFMYHFM</sequence>
<name>A0A9P5TSP0_GYMJU</name>
<dbReference type="EMBL" id="JADNYJ010000008">
    <property type="protein sequence ID" value="KAF8909758.1"/>
    <property type="molecule type" value="Genomic_DNA"/>
</dbReference>
<reference evidence="1" key="1">
    <citation type="submission" date="2020-11" db="EMBL/GenBank/DDBJ databases">
        <authorList>
            <consortium name="DOE Joint Genome Institute"/>
            <person name="Ahrendt S."/>
            <person name="Riley R."/>
            <person name="Andreopoulos W."/>
            <person name="LaButti K."/>
            <person name="Pangilinan J."/>
            <person name="Ruiz-duenas F.J."/>
            <person name="Barrasa J.M."/>
            <person name="Sanchez-Garcia M."/>
            <person name="Camarero S."/>
            <person name="Miyauchi S."/>
            <person name="Serrano A."/>
            <person name="Linde D."/>
            <person name="Babiker R."/>
            <person name="Drula E."/>
            <person name="Ayuso-Fernandez I."/>
            <person name="Pacheco R."/>
            <person name="Padilla G."/>
            <person name="Ferreira P."/>
            <person name="Barriuso J."/>
            <person name="Kellner H."/>
            <person name="Castanera R."/>
            <person name="Alfaro M."/>
            <person name="Ramirez L."/>
            <person name="Pisabarro A.G."/>
            <person name="Kuo A."/>
            <person name="Tritt A."/>
            <person name="Lipzen A."/>
            <person name="He G."/>
            <person name="Yan M."/>
            <person name="Ng V."/>
            <person name="Cullen D."/>
            <person name="Martin F."/>
            <person name="Rosso M.-N."/>
            <person name="Henrissat B."/>
            <person name="Hibbett D."/>
            <person name="Martinez A.T."/>
            <person name="Grigoriev I.V."/>
        </authorList>
    </citation>
    <scope>NUCLEOTIDE SEQUENCE</scope>
    <source>
        <strain evidence="1">AH 44721</strain>
    </source>
</reference>
<organism evidence="1 2">
    <name type="scientific">Gymnopilus junonius</name>
    <name type="common">Spectacular rustgill mushroom</name>
    <name type="synonym">Gymnopilus spectabilis subsp. junonius</name>
    <dbReference type="NCBI Taxonomy" id="109634"/>
    <lineage>
        <taxon>Eukaryota</taxon>
        <taxon>Fungi</taxon>
        <taxon>Dikarya</taxon>
        <taxon>Basidiomycota</taxon>
        <taxon>Agaricomycotina</taxon>
        <taxon>Agaricomycetes</taxon>
        <taxon>Agaricomycetidae</taxon>
        <taxon>Agaricales</taxon>
        <taxon>Agaricineae</taxon>
        <taxon>Hymenogastraceae</taxon>
        <taxon>Gymnopilus</taxon>
    </lineage>
</organism>
<comment type="caution">
    <text evidence="1">The sequence shown here is derived from an EMBL/GenBank/DDBJ whole genome shotgun (WGS) entry which is preliminary data.</text>
</comment>
<dbReference type="Proteomes" id="UP000724874">
    <property type="component" value="Unassembled WGS sequence"/>
</dbReference>
<dbReference type="AlphaFoldDB" id="A0A9P5TSP0"/>
<protein>
    <submittedName>
        <fullName evidence="1">Uncharacterized protein</fullName>
    </submittedName>
</protein>
<gene>
    <name evidence="1" type="ORF">CPB84DRAFT_1765398</name>
</gene>
<proteinExistence type="predicted"/>